<evidence type="ECO:0000256" key="6">
    <source>
        <dbReference type="ARBA" id="ARBA00022622"/>
    </source>
</evidence>
<evidence type="ECO:0000256" key="12">
    <source>
        <dbReference type="ARBA" id="ARBA00022833"/>
    </source>
</evidence>
<evidence type="ECO:0000256" key="21">
    <source>
        <dbReference type="PIRSR" id="PIRSR634016-4"/>
    </source>
</evidence>
<evidence type="ECO:0000256" key="23">
    <source>
        <dbReference type="SAM" id="SignalP"/>
    </source>
</evidence>
<evidence type="ECO:0000259" key="25">
    <source>
        <dbReference type="Pfam" id="PF11838"/>
    </source>
</evidence>
<dbReference type="CDD" id="cd09601">
    <property type="entry name" value="M1_APN-Q_like"/>
    <property type="match status" value="1"/>
</dbReference>
<dbReference type="PANTHER" id="PTHR11533">
    <property type="entry name" value="PROTEASE M1 ZINC METALLOPROTEASE"/>
    <property type="match status" value="1"/>
</dbReference>
<dbReference type="GO" id="GO:0005886">
    <property type="term" value="C:plasma membrane"/>
    <property type="evidence" value="ECO:0007669"/>
    <property type="project" value="UniProtKB-SubCell"/>
</dbReference>
<dbReference type="InterPro" id="IPR001930">
    <property type="entry name" value="Peptidase_M1"/>
</dbReference>
<feature type="domain" description="Peptidase M1 membrane alanine aminopeptidase" evidence="24">
    <location>
        <begin position="284"/>
        <end position="487"/>
    </location>
</feature>
<evidence type="ECO:0000313" key="28">
    <source>
        <dbReference type="Proteomes" id="UP000594454"/>
    </source>
</evidence>
<comment type="cofactor">
    <cofactor evidence="20 22">
        <name>Zn(2+)</name>
        <dbReference type="ChEBI" id="CHEBI:29105"/>
    </cofactor>
    <text evidence="20 22">Binds 1 zinc ion per subunit.</text>
</comment>
<dbReference type="PANTHER" id="PTHR11533:SF290">
    <property type="entry name" value="AMINOPEPTIDASE"/>
    <property type="match status" value="1"/>
</dbReference>
<feature type="binding site" evidence="20">
    <location>
        <position position="355"/>
    </location>
    <ligand>
        <name>Zn(2+)</name>
        <dbReference type="ChEBI" id="CHEBI:29105"/>
        <note>catalytic</note>
    </ligand>
</feature>
<dbReference type="FunFam" id="1.10.390.10:FF:000013">
    <property type="entry name" value="Aminopeptidase N"/>
    <property type="match status" value="1"/>
</dbReference>
<evidence type="ECO:0000256" key="17">
    <source>
        <dbReference type="ARBA" id="ARBA00023180"/>
    </source>
</evidence>
<feature type="binding site" evidence="20">
    <location>
        <position position="378"/>
    </location>
    <ligand>
        <name>Zn(2+)</name>
        <dbReference type="ChEBI" id="CHEBI:29105"/>
        <note>catalytic</note>
    </ligand>
</feature>
<keyword evidence="5" id="KW-1003">Cell membrane</keyword>
<accession>A0A7R8UZP9</accession>
<dbReference type="InterPro" id="IPR045357">
    <property type="entry name" value="Aminopeptidase_N-like_N"/>
</dbReference>
<feature type="signal peptide" evidence="23">
    <location>
        <begin position="1"/>
        <end position="20"/>
    </location>
</feature>
<keyword evidence="18" id="KW-0449">Lipoprotein</keyword>
<dbReference type="InterPro" id="IPR027268">
    <property type="entry name" value="Peptidase_M4/M1_CTD_sf"/>
</dbReference>
<evidence type="ECO:0000256" key="4">
    <source>
        <dbReference type="ARBA" id="ARBA00022438"/>
    </source>
</evidence>
<evidence type="ECO:0000313" key="27">
    <source>
        <dbReference type="EMBL" id="CAD7089997.1"/>
    </source>
</evidence>
<dbReference type="InterPro" id="IPR050344">
    <property type="entry name" value="Peptidase_M1_aminopeptidases"/>
</dbReference>
<feature type="binding site" evidence="20">
    <location>
        <position position="359"/>
    </location>
    <ligand>
        <name>Zn(2+)</name>
        <dbReference type="ChEBI" id="CHEBI:29105"/>
        <note>catalytic</note>
    </ligand>
</feature>
<keyword evidence="13" id="KW-0735">Signal-anchor</keyword>
<dbReference type="InterPro" id="IPR034016">
    <property type="entry name" value="M1_APN-typ"/>
</dbReference>
<evidence type="ECO:0000256" key="14">
    <source>
        <dbReference type="ARBA" id="ARBA00022989"/>
    </source>
</evidence>
<keyword evidence="7 22" id="KW-0645">Protease</keyword>
<evidence type="ECO:0000256" key="19">
    <source>
        <dbReference type="PIRSR" id="PIRSR634016-1"/>
    </source>
</evidence>
<evidence type="ECO:0000256" key="15">
    <source>
        <dbReference type="ARBA" id="ARBA00023049"/>
    </source>
</evidence>
<evidence type="ECO:0000256" key="22">
    <source>
        <dbReference type="RuleBase" id="RU364040"/>
    </source>
</evidence>
<keyword evidence="10 23" id="KW-0732">Signal</keyword>
<dbReference type="GO" id="GO:0042277">
    <property type="term" value="F:peptide binding"/>
    <property type="evidence" value="ECO:0007669"/>
    <property type="project" value="TreeGrafter"/>
</dbReference>
<protein>
    <recommendedName>
        <fullName evidence="22">Aminopeptidase</fullName>
        <ecNumber evidence="22">3.4.11.-</ecNumber>
    </recommendedName>
</protein>
<dbReference type="GO" id="GO:0098552">
    <property type="term" value="C:side of membrane"/>
    <property type="evidence" value="ECO:0007669"/>
    <property type="project" value="UniProtKB-KW"/>
</dbReference>
<keyword evidence="15 22" id="KW-0482">Metalloprotease</keyword>
<feature type="chain" id="PRO_5030589772" description="Aminopeptidase" evidence="23">
    <location>
        <begin position="21"/>
        <end position="973"/>
    </location>
</feature>
<dbReference type="GO" id="GO:0005737">
    <property type="term" value="C:cytoplasm"/>
    <property type="evidence" value="ECO:0007669"/>
    <property type="project" value="TreeGrafter"/>
</dbReference>
<dbReference type="EMBL" id="LR899013">
    <property type="protein sequence ID" value="CAD7089997.1"/>
    <property type="molecule type" value="Genomic_DNA"/>
</dbReference>
<evidence type="ECO:0000259" key="26">
    <source>
        <dbReference type="Pfam" id="PF17900"/>
    </source>
</evidence>
<dbReference type="AlphaFoldDB" id="A0A7R8UZP9"/>
<dbReference type="InterPro" id="IPR042097">
    <property type="entry name" value="Aminopeptidase_N-like_N_sf"/>
</dbReference>
<dbReference type="Gene3D" id="2.60.40.1730">
    <property type="entry name" value="tricorn interacting facor f3 domain"/>
    <property type="match status" value="1"/>
</dbReference>
<keyword evidence="14 22" id="KW-1133">Transmembrane helix</keyword>
<keyword evidence="6" id="KW-0336">GPI-anchor</keyword>
<dbReference type="Proteomes" id="UP000594454">
    <property type="component" value="Chromosome 5"/>
</dbReference>
<comment type="similarity">
    <text evidence="3 22">Belongs to the peptidase M1 family.</text>
</comment>
<sequence>MFITLGFITTLLLLVPLNICGKPQKDDNASLKLGNSTKNLRVNKPLFRLPNMSLPLSYEIDLKADIQVGVFQGTVKIQIRIQEDTSRVVLHSKDLKIEEVRFVKQSNKTEEDEPRANNASFSLDAGSEFLNVDFDKGSSSAMSKGDVWMLTIVYSGKLGSNDEGFFGKVYEGHRKKEMFLAATHFEPTSARRAFPCYDEPGHKATFQLNITHNKKYVAVSNMPASGDPVDNLDGTCTTSFLATPKMSTYMLAFAIGDFKSHYLKDSRPQISVTTRAGYRSHSEYALQMSSKILSALERYTNQSYPFTKLDNLAIPEYKWKAMENWALIIYDENSLLTLRERSKETEWRIAFTIAHELTHQWFGNLVTPAWWSYVWLSEGLTSYLEFHILKLVSILNLSWFVMSKTHVVLAEDTNQTYHPLTYWPHDLAGIRGIFDYITYHKGACIFRMIEHVLTKDAFQKALRNYLADRKYGSVSPDIIFQYFTDAAVQDGVFENTEIDFQSFLRTWTLQSGYPLVTLVRDYDSGTFRLQQEPFDTIGRENKNDTRIWWIPFNYVTKNMDTFEVTIADGYLDSSGEQTISPALKMWTNEDWLILNKQQTGFYRVNYDPRNWALITGALLKNHTSIHVLNRAQLMDDAYHLMTVNRLPVNVFLNLLKYMVKEDEYAPWKTFESVLGQLRRRLPDRQDSIGFDNFLRDVTTVPYERFGLLAQPKDDFLRHLTRKIVINLACYSGHEECLHETKALLNKILLNKTKKINNDLKSTILCNGMKSATHQDFSLVLSLFVKSRDKYERKEYMECLGCMMDANLIRLYLTTAMKKTFDIKYTVDERLYVLKSVIQAGRIGLRVAIEFLIENTVEYSKISAGKRNALQEAVQEVGRYIVNKKLQMDFTRLLKKVKRYSLLSKEHTKPIENTVQRNIIWADRHRKPIIEWFSTYNYDKTSKTVAVTSGALIGGEISWIILGLNIISLYLVRY</sequence>
<evidence type="ECO:0000256" key="9">
    <source>
        <dbReference type="ARBA" id="ARBA00022723"/>
    </source>
</evidence>
<evidence type="ECO:0000256" key="7">
    <source>
        <dbReference type="ARBA" id="ARBA00022670"/>
    </source>
</evidence>
<dbReference type="Pfam" id="PF01433">
    <property type="entry name" value="Peptidase_M1"/>
    <property type="match status" value="1"/>
</dbReference>
<evidence type="ECO:0000256" key="1">
    <source>
        <dbReference type="ARBA" id="ARBA00004606"/>
    </source>
</evidence>
<keyword evidence="4 22" id="KW-0031">Aminopeptidase</keyword>
<dbReference type="InterPro" id="IPR014782">
    <property type="entry name" value="Peptidase_M1_dom"/>
</dbReference>
<keyword evidence="28" id="KW-1185">Reference proteome</keyword>
<name>A0A7R8UZP9_HERIL</name>
<dbReference type="Pfam" id="PF17900">
    <property type="entry name" value="Peptidase_M1_N"/>
    <property type="match status" value="1"/>
</dbReference>
<dbReference type="SUPFAM" id="SSF55486">
    <property type="entry name" value="Metalloproteases ('zincins'), catalytic domain"/>
    <property type="match status" value="1"/>
</dbReference>
<keyword evidence="8 22" id="KW-0812">Transmembrane</keyword>
<proteinExistence type="inferred from homology"/>
<keyword evidence="9 20" id="KW-0479">Metal-binding</keyword>
<dbReference type="GO" id="GO:0070006">
    <property type="term" value="F:metalloaminopeptidase activity"/>
    <property type="evidence" value="ECO:0007669"/>
    <property type="project" value="TreeGrafter"/>
</dbReference>
<evidence type="ECO:0000256" key="2">
    <source>
        <dbReference type="ARBA" id="ARBA00004609"/>
    </source>
</evidence>
<dbReference type="FunFam" id="2.60.40.1910:FF:000008">
    <property type="entry name" value="Aminopeptidase"/>
    <property type="match status" value="1"/>
</dbReference>
<evidence type="ECO:0000256" key="8">
    <source>
        <dbReference type="ARBA" id="ARBA00022692"/>
    </source>
</evidence>
<feature type="domain" description="ERAP1-like C-terminal" evidence="25">
    <location>
        <begin position="591"/>
        <end position="881"/>
    </location>
</feature>
<reference evidence="27 28" key="1">
    <citation type="submission" date="2020-11" db="EMBL/GenBank/DDBJ databases">
        <authorList>
            <person name="Wallbank WR R."/>
            <person name="Pardo Diaz C."/>
            <person name="Kozak K."/>
            <person name="Martin S."/>
            <person name="Jiggins C."/>
            <person name="Moest M."/>
            <person name="Warren A I."/>
            <person name="Generalovic N T."/>
            <person name="Byers J.R.P. K."/>
            <person name="Montejo-Kovacevich G."/>
            <person name="Yen C E."/>
        </authorList>
    </citation>
    <scope>NUCLEOTIDE SEQUENCE [LARGE SCALE GENOMIC DNA]</scope>
</reference>
<feature type="active site" description="Proton acceptor" evidence="19">
    <location>
        <position position="356"/>
    </location>
</feature>
<comment type="subcellular location">
    <subcellularLocation>
        <location evidence="2">Cell membrane</location>
        <topology evidence="2">Lipid-anchor</topology>
        <topology evidence="2">GPI-anchor</topology>
    </subcellularLocation>
    <subcellularLocation>
        <location evidence="1">Membrane</location>
        <topology evidence="1">Single-pass type II membrane protein</topology>
    </subcellularLocation>
</comment>
<dbReference type="GO" id="GO:0005615">
    <property type="term" value="C:extracellular space"/>
    <property type="evidence" value="ECO:0007669"/>
    <property type="project" value="TreeGrafter"/>
</dbReference>
<keyword evidence="11 22" id="KW-0378">Hydrolase</keyword>
<organism evidence="27 28">
    <name type="scientific">Hermetia illucens</name>
    <name type="common">Black soldier fly</name>
    <dbReference type="NCBI Taxonomy" id="343691"/>
    <lineage>
        <taxon>Eukaryota</taxon>
        <taxon>Metazoa</taxon>
        <taxon>Ecdysozoa</taxon>
        <taxon>Arthropoda</taxon>
        <taxon>Hexapoda</taxon>
        <taxon>Insecta</taxon>
        <taxon>Pterygota</taxon>
        <taxon>Neoptera</taxon>
        <taxon>Endopterygota</taxon>
        <taxon>Diptera</taxon>
        <taxon>Brachycera</taxon>
        <taxon>Stratiomyomorpha</taxon>
        <taxon>Stratiomyidae</taxon>
        <taxon>Hermetiinae</taxon>
        <taxon>Hermetia</taxon>
    </lineage>
</organism>
<dbReference type="Gene3D" id="1.10.390.10">
    <property type="entry name" value="Neutral Protease Domain 2"/>
    <property type="match status" value="1"/>
</dbReference>
<keyword evidence="12 20" id="KW-0862">Zinc</keyword>
<dbReference type="FunFam" id="2.60.40.1730:FF:000001">
    <property type="entry name" value="Leucyl-cystinyl aminopeptidase"/>
    <property type="match status" value="1"/>
</dbReference>
<dbReference type="GO" id="GO:0008270">
    <property type="term" value="F:zinc ion binding"/>
    <property type="evidence" value="ECO:0007669"/>
    <property type="project" value="UniProtKB-UniRule"/>
</dbReference>
<dbReference type="Gene3D" id="2.60.40.1910">
    <property type="match status" value="1"/>
</dbReference>
<evidence type="ECO:0000256" key="11">
    <source>
        <dbReference type="ARBA" id="ARBA00022801"/>
    </source>
</evidence>
<gene>
    <name evidence="27" type="ORF">HERILL_LOCUS12512</name>
</gene>
<keyword evidence="16 22" id="KW-0472">Membrane</keyword>
<dbReference type="EC" id="3.4.11.-" evidence="22"/>
<feature type="site" description="Transition state stabilizer" evidence="21">
    <location>
        <position position="439"/>
    </location>
</feature>
<evidence type="ECO:0000256" key="10">
    <source>
        <dbReference type="ARBA" id="ARBA00022729"/>
    </source>
</evidence>
<evidence type="ECO:0000256" key="16">
    <source>
        <dbReference type="ARBA" id="ARBA00023136"/>
    </source>
</evidence>
<dbReference type="Gene3D" id="1.25.50.20">
    <property type="match status" value="1"/>
</dbReference>
<dbReference type="PRINTS" id="PR00756">
    <property type="entry name" value="ALADIPTASE"/>
</dbReference>
<feature type="domain" description="Aminopeptidase N-like N-terminal" evidence="26">
    <location>
        <begin position="55"/>
        <end position="250"/>
    </location>
</feature>
<evidence type="ECO:0000259" key="24">
    <source>
        <dbReference type="Pfam" id="PF01433"/>
    </source>
</evidence>
<dbReference type="SUPFAM" id="SSF63737">
    <property type="entry name" value="Leukotriene A4 hydrolase N-terminal domain"/>
    <property type="match status" value="1"/>
</dbReference>
<dbReference type="InterPro" id="IPR024571">
    <property type="entry name" value="ERAP1-like_C_dom"/>
</dbReference>
<feature type="transmembrane region" description="Helical" evidence="22">
    <location>
        <begin position="949"/>
        <end position="971"/>
    </location>
</feature>
<dbReference type="GO" id="GO:0043171">
    <property type="term" value="P:peptide catabolic process"/>
    <property type="evidence" value="ECO:0007669"/>
    <property type="project" value="TreeGrafter"/>
</dbReference>
<evidence type="ECO:0000256" key="3">
    <source>
        <dbReference type="ARBA" id="ARBA00010136"/>
    </source>
</evidence>
<dbReference type="Pfam" id="PF11838">
    <property type="entry name" value="ERAP1_C"/>
    <property type="match status" value="1"/>
</dbReference>
<evidence type="ECO:0000256" key="5">
    <source>
        <dbReference type="ARBA" id="ARBA00022475"/>
    </source>
</evidence>
<keyword evidence="17" id="KW-0325">Glycoprotein</keyword>
<dbReference type="GO" id="GO:0006508">
    <property type="term" value="P:proteolysis"/>
    <property type="evidence" value="ECO:0007669"/>
    <property type="project" value="UniProtKB-KW"/>
</dbReference>
<evidence type="ECO:0000256" key="13">
    <source>
        <dbReference type="ARBA" id="ARBA00022968"/>
    </source>
</evidence>
<dbReference type="OrthoDB" id="510539at2759"/>
<evidence type="ECO:0000256" key="18">
    <source>
        <dbReference type="ARBA" id="ARBA00023288"/>
    </source>
</evidence>
<dbReference type="InParanoid" id="A0A7R8UZP9"/>
<evidence type="ECO:0000256" key="20">
    <source>
        <dbReference type="PIRSR" id="PIRSR634016-3"/>
    </source>
</evidence>